<name>G0PJY4_CAEBE</name>
<gene>
    <name evidence="2" type="ORF">CAEBREN_14066</name>
</gene>
<dbReference type="InterPro" id="IPR001810">
    <property type="entry name" value="F-box_dom"/>
</dbReference>
<evidence type="ECO:0000313" key="2">
    <source>
        <dbReference type="EMBL" id="EGT60457.1"/>
    </source>
</evidence>
<organism evidence="3">
    <name type="scientific">Caenorhabditis brenneri</name>
    <name type="common">Nematode worm</name>
    <dbReference type="NCBI Taxonomy" id="135651"/>
    <lineage>
        <taxon>Eukaryota</taxon>
        <taxon>Metazoa</taxon>
        <taxon>Ecdysozoa</taxon>
        <taxon>Nematoda</taxon>
        <taxon>Chromadorea</taxon>
        <taxon>Rhabditida</taxon>
        <taxon>Rhabditina</taxon>
        <taxon>Rhabditomorpha</taxon>
        <taxon>Rhabditoidea</taxon>
        <taxon>Rhabditidae</taxon>
        <taxon>Peloderinae</taxon>
        <taxon>Caenorhabditis</taxon>
    </lineage>
</organism>
<dbReference type="PROSITE" id="PS50181">
    <property type="entry name" value="FBOX"/>
    <property type="match status" value="1"/>
</dbReference>
<dbReference type="Proteomes" id="UP000008068">
    <property type="component" value="Unassembled WGS sequence"/>
</dbReference>
<dbReference type="PANTHER" id="PTHR21503">
    <property type="entry name" value="F-BOX-CONTAINING HYPOTHETICAL PROTEIN C.ELEGANS"/>
    <property type="match status" value="1"/>
</dbReference>
<sequence length="345" mass="40227">MTIHLLKFPYLVQKAIFVQLDISQMFILSLCSAKIYENIKNMCLKFTKIIYEVFGNKTRVWVQNTSKRDQFLIQLEAVEEFEGIDSLKVLQIAGIKFVCNCVKFSFLNLGPEWRVNTSIQFRETNQDVQKTVHNHIFKLFKHNSHIDVEIDAENDSIGDFPNVPFATDIALRGGQLQAIRLEEVLKKWPNQESILITSTIDGEIPEDSNIFQVKRLKFNKSNLAAPKFLEKFTGQIARLENAMCNEQNVIKFLREWVTGNKFESLEVFTIQLAKGFLFNADIVLGEFHEEARRWDELRRSENYEYCPNFSNFGVYDDFGIPCSFYCNDSNPNKKCFMNFIVSNYY</sequence>
<dbReference type="InParanoid" id="G0PJY4"/>
<evidence type="ECO:0000313" key="3">
    <source>
        <dbReference type="Proteomes" id="UP000008068"/>
    </source>
</evidence>
<dbReference type="PANTHER" id="PTHR21503:SF8">
    <property type="entry name" value="F-BOX ASSOCIATED DOMAIN-CONTAINING PROTEIN-RELATED"/>
    <property type="match status" value="1"/>
</dbReference>
<proteinExistence type="predicted"/>
<evidence type="ECO:0000259" key="1">
    <source>
        <dbReference type="PROSITE" id="PS50181"/>
    </source>
</evidence>
<dbReference type="OMA" id="HINTFTD"/>
<dbReference type="OrthoDB" id="5910742at2759"/>
<protein>
    <recommendedName>
        <fullName evidence="1">F-box domain-containing protein</fullName>
    </recommendedName>
</protein>
<dbReference type="HOGENOM" id="CLU_785792_0_0_1"/>
<dbReference type="eggNOG" id="ENOG502TK92">
    <property type="taxonomic scope" value="Eukaryota"/>
</dbReference>
<dbReference type="FunCoup" id="G0PJY4">
    <property type="interactions" value="15"/>
</dbReference>
<reference evidence="3" key="1">
    <citation type="submission" date="2011-07" db="EMBL/GenBank/DDBJ databases">
        <authorList>
            <consortium name="Caenorhabditis brenneri Sequencing and Analysis Consortium"/>
            <person name="Wilson R.K."/>
        </authorList>
    </citation>
    <scope>NUCLEOTIDE SEQUENCE [LARGE SCALE GENOMIC DNA]</scope>
    <source>
        <strain evidence="3">PB2801</strain>
    </source>
</reference>
<feature type="domain" description="F-box" evidence="1">
    <location>
        <begin position="2"/>
        <end position="49"/>
    </location>
</feature>
<keyword evidence="3" id="KW-1185">Reference proteome</keyword>
<dbReference type="EMBL" id="GL380769">
    <property type="protein sequence ID" value="EGT60457.1"/>
    <property type="molecule type" value="Genomic_DNA"/>
</dbReference>
<dbReference type="AlphaFoldDB" id="G0PJY4"/>
<accession>G0PJY4</accession>